<comment type="subcellular location">
    <subcellularLocation>
        <location evidence="2">Cytoplasm</location>
    </subcellularLocation>
    <subcellularLocation>
        <location evidence="1">Nucleus</location>
    </subcellularLocation>
</comment>
<dbReference type="InterPro" id="IPR011990">
    <property type="entry name" value="TPR-like_helical_dom_sf"/>
</dbReference>
<keyword evidence="8" id="KW-0647">Proteasome</keyword>
<dbReference type="Gene3D" id="1.25.40.570">
    <property type="match status" value="1"/>
</dbReference>
<dbReference type="InterPro" id="IPR036390">
    <property type="entry name" value="WH_DNA-bd_sf"/>
</dbReference>
<evidence type="ECO:0000313" key="9">
    <source>
        <dbReference type="Proteomes" id="UP000799766"/>
    </source>
</evidence>
<dbReference type="GO" id="GO:0000502">
    <property type="term" value="C:proteasome complex"/>
    <property type="evidence" value="ECO:0007669"/>
    <property type="project" value="UniProtKB-KW"/>
</dbReference>
<dbReference type="InterPro" id="IPR000717">
    <property type="entry name" value="PCI_dom"/>
</dbReference>
<dbReference type="SMART" id="SM00088">
    <property type="entry name" value="PINT"/>
    <property type="match status" value="1"/>
</dbReference>
<gene>
    <name evidence="8" type="ORF">BDY21DRAFT_278473</name>
</gene>
<evidence type="ECO:0000256" key="4">
    <source>
        <dbReference type="ARBA" id="ARBA00022490"/>
    </source>
</evidence>
<dbReference type="InterPro" id="IPR019585">
    <property type="entry name" value="Rpn7/CSN1"/>
</dbReference>
<feature type="domain" description="PCI" evidence="7">
    <location>
        <begin position="264"/>
        <end position="426"/>
    </location>
</feature>
<dbReference type="Pfam" id="PF01399">
    <property type="entry name" value="PCI"/>
    <property type="match status" value="1"/>
</dbReference>
<dbReference type="Proteomes" id="UP000799766">
    <property type="component" value="Unassembled WGS sequence"/>
</dbReference>
<evidence type="ECO:0000256" key="1">
    <source>
        <dbReference type="ARBA" id="ARBA00004123"/>
    </source>
</evidence>
<sequence length="497" mass="55535">MAAAIEDSALFREARGRGRVIVTEQPRIDLENYIASYVGPTRLYRYMHIASTSTFLALDALHAGIKEVKEGFNTAVYLQLVEMLAKVAPDDPLAEVDAEWMDDRIKMVKVLTDRLEGELKTYKNNMIKESIRMALEELGRHYMELNDYPSAIRSFTKMREHCTLPKHISEMTILLIQAYIHQGQWSSVMSNAQKVHQLSLGREEKARLSPVLDACIGLSQMQMRSYAAAARSFLAVDPAYIAVVRSDSNTGAGPSSAHNQGGLAASAGRHDFQRAILTPNDVALYGGLCALMGMDRAQLRAEVLSGGAPFRQFLELEPHLRRAITLFCGSKYAACLEILESFRPDWLCDVYMHDHVGQIIAHVREKSVVEFFQPFSCVTFDELARTFVPPPGVKIEDELVDMIQRGALPARIDLVDRLLIAPHTPPRQEIHAAALEMTPKYEHNLRLRLLRLNMIGAGLELKQPKGPHAVHVERPGVEHSVMADTQMVEGGDIYQPG</sequence>
<dbReference type="SUPFAM" id="SSF48452">
    <property type="entry name" value="TPR-like"/>
    <property type="match status" value="1"/>
</dbReference>
<keyword evidence="6" id="KW-0539">Nucleus</keyword>
<keyword evidence="5" id="KW-0736">Signalosome</keyword>
<comment type="similarity">
    <text evidence="3">Belongs to the CSN1 family.</text>
</comment>
<dbReference type="PANTHER" id="PTHR14145">
    <property type="entry name" value="26S PROTESOME SUBUNIT 6"/>
    <property type="match status" value="1"/>
</dbReference>
<dbReference type="OrthoDB" id="422427at2759"/>
<name>A0A6A6PBB5_9PEZI</name>
<proteinExistence type="inferred from homology"/>
<keyword evidence="9" id="KW-1185">Reference proteome</keyword>
<reference evidence="8" key="1">
    <citation type="journal article" date="2020" name="Stud. Mycol.">
        <title>101 Dothideomycetes genomes: a test case for predicting lifestyles and emergence of pathogens.</title>
        <authorList>
            <person name="Haridas S."/>
            <person name="Albert R."/>
            <person name="Binder M."/>
            <person name="Bloem J."/>
            <person name="Labutti K."/>
            <person name="Salamov A."/>
            <person name="Andreopoulos B."/>
            <person name="Baker S."/>
            <person name="Barry K."/>
            <person name="Bills G."/>
            <person name="Bluhm B."/>
            <person name="Cannon C."/>
            <person name="Castanera R."/>
            <person name="Culley D."/>
            <person name="Daum C."/>
            <person name="Ezra D."/>
            <person name="Gonzalez J."/>
            <person name="Henrissat B."/>
            <person name="Kuo A."/>
            <person name="Liang C."/>
            <person name="Lipzen A."/>
            <person name="Lutzoni F."/>
            <person name="Magnuson J."/>
            <person name="Mondo S."/>
            <person name="Nolan M."/>
            <person name="Ohm R."/>
            <person name="Pangilinan J."/>
            <person name="Park H.-J."/>
            <person name="Ramirez L."/>
            <person name="Alfaro M."/>
            <person name="Sun H."/>
            <person name="Tritt A."/>
            <person name="Yoshinaga Y."/>
            <person name="Zwiers L.-H."/>
            <person name="Turgeon B."/>
            <person name="Goodwin S."/>
            <person name="Spatafora J."/>
            <person name="Crous P."/>
            <person name="Grigoriev I."/>
        </authorList>
    </citation>
    <scope>NUCLEOTIDE SEQUENCE</scope>
    <source>
        <strain evidence="8">ATCC 16933</strain>
    </source>
</reference>
<evidence type="ECO:0000313" key="8">
    <source>
        <dbReference type="EMBL" id="KAF2461230.1"/>
    </source>
</evidence>
<dbReference type="EMBL" id="MU001671">
    <property type="protein sequence ID" value="KAF2461230.1"/>
    <property type="molecule type" value="Genomic_DNA"/>
</dbReference>
<dbReference type="SUPFAM" id="SSF46785">
    <property type="entry name" value="Winged helix' DNA-binding domain"/>
    <property type="match status" value="1"/>
</dbReference>
<dbReference type="GO" id="GO:0005737">
    <property type="term" value="C:cytoplasm"/>
    <property type="evidence" value="ECO:0007669"/>
    <property type="project" value="UniProtKB-SubCell"/>
</dbReference>
<evidence type="ECO:0000256" key="6">
    <source>
        <dbReference type="ARBA" id="ARBA00023242"/>
    </source>
</evidence>
<dbReference type="Pfam" id="PF10602">
    <property type="entry name" value="RPN7"/>
    <property type="match status" value="1"/>
</dbReference>
<evidence type="ECO:0000259" key="7">
    <source>
        <dbReference type="PROSITE" id="PS50250"/>
    </source>
</evidence>
<dbReference type="GO" id="GO:0008180">
    <property type="term" value="C:COP9 signalosome"/>
    <property type="evidence" value="ECO:0007669"/>
    <property type="project" value="UniProtKB-KW"/>
</dbReference>
<dbReference type="InterPro" id="IPR045135">
    <property type="entry name" value="Rpn7_N"/>
</dbReference>
<keyword evidence="4" id="KW-0963">Cytoplasm</keyword>
<evidence type="ECO:0000256" key="3">
    <source>
        <dbReference type="ARBA" id="ARBA00008793"/>
    </source>
</evidence>
<organism evidence="8 9">
    <name type="scientific">Lineolata rhizophorae</name>
    <dbReference type="NCBI Taxonomy" id="578093"/>
    <lineage>
        <taxon>Eukaryota</taxon>
        <taxon>Fungi</taxon>
        <taxon>Dikarya</taxon>
        <taxon>Ascomycota</taxon>
        <taxon>Pezizomycotina</taxon>
        <taxon>Dothideomycetes</taxon>
        <taxon>Dothideomycetes incertae sedis</taxon>
        <taxon>Lineolatales</taxon>
        <taxon>Lineolataceae</taxon>
        <taxon>Lineolata</taxon>
    </lineage>
</organism>
<dbReference type="AlphaFoldDB" id="A0A6A6PBB5"/>
<evidence type="ECO:0000256" key="5">
    <source>
        <dbReference type="ARBA" id="ARBA00022790"/>
    </source>
</evidence>
<protein>
    <submittedName>
        <fullName evidence="8">26S proteasome subunit RPN7-domain-containing protein</fullName>
    </submittedName>
</protein>
<dbReference type="PANTHER" id="PTHR14145:SF2">
    <property type="entry name" value="COP9 SIGNALOSOME COMPLEX SUBUNIT 1"/>
    <property type="match status" value="1"/>
</dbReference>
<accession>A0A6A6PBB5</accession>
<dbReference type="PROSITE" id="PS50250">
    <property type="entry name" value="PCI"/>
    <property type="match status" value="1"/>
</dbReference>
<evidence type="ECO:0000256" key="2">
    <source>
        <dbReference type="ARBA" id="ARBA00004496"/>
    </source>
</evidence>